<dbReference type="Pfam" id="PF01810">
    <property type="entry name" value="LysE"/>
    <property type="match status" value="1"/>
</dbReference>
<dbReference type="EMBL" id="JACIDJ010000004">
    <property type="protein sequence ID" value="MBB3899281.1"/>
    <property type="molecule type" value="Genomic_DNA"/>
</dbReference>
<protein>
    <submittedName>
        <fullName evidence="7">Threonine/homoserine/homoserine lactone efflux protein</fullName>
    </submittedName>
</protein>
<dbReference type="AlphaFoldDB" id="A0A840ADS5"/>
<dbReference type="RefSeq" id="WP_184384888.1">
    <property type="nucleotide sequence ID" value="NZ_JACIDJ010000004.1"/>
</dbReference>
<evidence type="ECO:0000256" key="5">
    <source>
        <dbReference type="ARBA" id="ARBA00023136"/>
    </source>
</evidence>
<dbReference type="PANTHER" id="PTHR30086:SF20">
    <property type="entry name" value="ARGININE EXPORTER PROTEIN ARGO-RELATED"/>
    <property type="match status" value="1"/>
</dbReference>
<proteinExistence type="predicted"/>
<keyword evidence="5 6" id="KW-0472">Membrane</keyword>
<evidence type="ECO:0000256" key="6">
    <source>
        <dbReference type="SAM" id="Phobius"/>
    </source>
</evidence>
<evidence type="ECO:0000256" key="4">
    <source>
        <dbReference type="ARBA" id="ARBA00022989"/>
    </source>
</evidence>
<name>A0A840ADS5_9PROT</name>
<comment type="subcellular location">
    <subcellularLocation>
        <location evidence="1">Cell membrane</location>
        <topology evidence="1">Multi-pass membrane protein</topology>
    </subcellularLocation>
</comment>
<dbReference type="InterPro" id="IPR001123">
    <property type="entry name" value="LeuE-type"/>
</dbReference>
<evidence type="ECO:0000256" key="2">
    <source>
        <dbReference type="ARBA" id="ARBA00022475"/>
    </source>
</evidence>
<accession>A0A840ADS5</accession>
<keyword evidence="4 6" id="KW-1133">Transmembrane helix</keyword>
<gene>
    <name evidence="7" type="ORF">GGQ83_002729</name>
</gene>
<evidence type="ECO:0000256" key="1">
    <source>
        <dbReference type="ARBA" id="ARBA00004651"/>
    </source>
</evidence>
<dbReference type="PANTHER" id="PTHR30086">
    <property type="entry name" value="ARGININE EXPORTER PROTEIN ARGO"/>
    <property type="match status" value="1"/>
</dbReference>
<evidence type="ECO:0000256" key="3">
    <source>
        <dbReference type="ARBA" id="ARBA00022692"/>
    </source>
</evidence>
<feature type="transmembrane region" description="Helical" evidence="6">
    <location>
        <begin position="41"/>
        <end position="69"/>
    </location>
</feature>
<dbReference type="PIRSF" id="PIRSF006324">
    <property type="entry name" value="LeuE"/>
    <property type="match status" value="1"/>
</dbReference>
<feature type="transmembrane region" description="Helical" evidence="6">
    <location>
        <begin position="146"/>
        <end position="169"/>
    </location>
</feature>
<keyword evidence="2" id="KW-1003">Cell membrane</keyword>
<dbReference type="Proteomes" id="UP000553193">
    <property type="component" value="Unassembled WGS sequence"/>
</dbReference>
<feature type="transmembrane region" description="Helical" evidence="6">
    <location>
        <begin position="6"/>
        <end position="29"/>
    </location>
</feature>
<evidence type="ECO:0000313" key="8">
    <source>
        <dbReference type="Proteomes" id="UP000553193"/>
    </source>
</evidence>
<feature type="transmembrane region" description="Helical" evidence="6">
    <location>
        <begin position="190"/>
        <end position="206"/>
    </location>
</feature>
<sequence>MPSLDTLLVFAALSLGLAITPGPNMLYLVSRSLAQGTRAGMVSLIGCQAGSLAIMLCAAAGITAALLAVPYAWDALRLGGAAYLMWLAWQCVRPGGEPLFAPRALPAEPDGRLFAVGFATAALNPKVALFYVAVLPPFLDPARGDVFVQAAILGAVQIGLCTAFDAVLVRGAAATARFLGSNPGWMAVQRWLLGGALALIAVKLALTDGRSG</sequence>
<evidence type="ECO:0000313" key="7">
    <source>
        <dbReference type="EMBL" id="MBB3899281.1"/>
    </source>
</evidence>
<keyword evidence="8" id="KW-1185">Reference proteome</keyword>
<organism evidence="7 8">
    <name type="scientific">Roseococcus suduntuyensis</name>
    <dbReference type="NCBI Taxonomy" id="455361"/>
    <lineage>
        <taxon>Bacteria</taxon>
        <taxon>Pseudomonadati</taxon>
        <taxon>Pseudomonadota</taxon>
        <taxon>Alphaproteobacteria</taxon>
        <taxon>Acetobacterales</taxon>
        <taxon>Roseomonadaceae</taxon>
        <taxon>Roseococcus</taxon>
    </lineage>
</organism>
<feature type="transmembrane region" description="Helical" evidence="6">
    <location>
        <begin position="113"/>
        <end position="134"/>
    </location>
</feature>
<dbReference type="GO" id="GO:0015171">
    <property type="term" value="F:amino acid transmembrane transporter activity"/>
    <property type="evidence" value="ECO:0007669"/>
    <property type="project" value="TreeGrafter"/>
</dbReference>
<reference evidence="7 8" key="1">
    <citation type="submission" date="2020-08" db="EMBL/GenBank/DDBJ databases">
        <title>Genomic Encyclopedia of Type Strains, Phase IV (KMG-IV): sequencing the most valuable type-strain genomes for metagenomic binning, comparative biology and taxonomic classification.</title>
        <authorList>
            <person name="Goeker M."/>
        </authorList>
    </citation>
    <scope>NUCLEOTIDE SEQUENCE [LARGE SCALE GENOMIC DNA]</scope>
    <source>
        <strain evidence="7 8">DSM 19979</strain>
    </source>
</reference>
<comment type="caution">
    <text evidence="7">The sequence shown here is derived from an EMBL/GenBank/DDBJ whole genome shotgun (WGS) entry which is preliminary data.</text>
</comment>
<keyword evidence="3 6" id="KW-0812">Transmembrane</keyword>
<dbReference type="GO" id="GO:0005886">
    <property type="term" value="C:plasma membrane"/>
    <property type="evidence" value="ECO:0007669"/>
    <property type="project" value="UniProtKB-SubCell"/>
</dbReference>